<dbReference type="RefSeq" id="WP_339585233.1">
    <property type="nucleotide sequence ID" value="NZ_JBBHJZ010000001.1"/>
</dbReference>
<dbReference type="PANTHER" id="PTHR48081:SF8">
    <property type="entry name" value="ALPHA_BETA HYDROLASE FOLD-3 DOMAIN-CONTAINING PROTEIN-RELATED"/>
    <property type="match status" value="1"/>
</dbReference>
<evidence type="ECO:0000313" key="3">
    <source>
        <dbReference type="EMBL" id="MEJ5975271.1"/>
    </source>
</evidence>
<dbReference type="EMBL" id="JBBHJZ010000001">
    <property type="protein sequence ID" value="MEJ5975271.1"/>
    <property type="molecule type" value="Genomic_DNA"/>
</dbReference>
<reference evidence="3 4" key="1">
    <citation type="submission" date="2024-03" db="EMBL/GenBank/DDBJ databases">
        <authorList>
            <person name="Jo J.-H."/>
        </authorList>
    </citation>
    <scope>NUCLEOTIDE SEQUENCE [LARGE SCALE GENOMIC DNA]</scope>
    <source>
        <strain evidence="3 4">PS1R-30</strain>
    </source>
</reference>
<dbReference type="Proteomes" id="UP001361239">
    <property type="component" value="Unassembled WGS sequence"/>
</dbReference>
<sequence length="312" mass="33245">MAYERMTLDDVAEDLRGAVRKMPHLPFQFSLVRRFARWGAARMVAKTVRGVAVETVERNGVPLRIYRPAETRTKAALLWIHGGGFLIGTPSQNDALCAETAAALGMIVVSATYRLAPEHPFPAGLDDCHAAWHALKGMAGELGIDPARVAVGGESAGGGLAATLVQRLCDEGERPLAQWLFYPMLDDRTAARRELDAIDHPVWHNAANRNAWRCYLGGSANAPPAHAVAARRADLAGLPPAWIGVGSIDLFAEEDRAYADRLAAAGVDVTFVEVPGGAHGFVVWAGEAPTSRDFVAQATGWLAGVLAEPGNG</sequence>
<dbReference type="PANTHER" id="PTHR48081">
    <property type="entry name" value="AB HYDROLASE SUPERFAMILY PROTEIN C4A8.06C"/>
    <property type="match status" value="1"/>
</dbReference>
<dbReference type="InterPro" id="IPR029058">
    <property type="entry name" value="AB_hydrolase_fold"/>
</dbReference>
<keyword evidence="4" id="KW-1185">Reference proteome</keyword>
<dbReference type="GO" id="GO:0016787">
    <property type="term" value="F:hydrolase activity"/>
    <property type="evidence" value="ECO:0007669"/>
    <property type="project" value="UniProtKB-KW"/>
</dbReference>
<evidence type="ECO:0000313" key="4">
    <source>
        <dbReference type="Proteomes" id="UP001361239"/>
    </source>
</evidence>
<dbReference type="InterPro" id="IPR013094">
    <property type="entry name" value="AB_hydrolase_3"/>
</dbReference>
<dbReference type="SUPFAM" id="SSF53474">
    <property type="entry name" value="alpha/beta-Hydrolases"/>
    <property type="match status" value="1"/>
</dbReference>
<accession>A0ABU8RQL4</accession>
<protein>
    <submittedName>
        <fullName evidence="3">Alpha/beta hydrolase</fullName>
    </submittedName>
</protein>
<organism evidence="3 4">
    <name type="scientific">Novosphingobium anseongense</name>
    <dbReference type="NCBI Taxonomy" id="3133436"/>
    <lineage>
        <taxon>Bacteria</taxon>
        <taxon>Pseudomonadati</taxon>
        <taxon>Pseudomonadota</taxon>
        <taxon>Alphaproteobacteria</taxon>
        <taxon>Sphingomonadales</taxon>
        <taxon>Sphingomonadaceae</taxon>
        <taxon>Novosphingobium</taxon>
    </lineage>
</organism>
<evidence type="ECO:0000259" key="2">
    <source>
        <dbReference type="Pfam" id="PF07859"/>
    </source>
</evidence>
<evidence type="ECO:0000256" key="1">
    <source>
        <dbReference type="ARBA" id="ARBA00022801"/>
    </source>
</evidence>
<dbReference type="Pfam" id="PF07859">
    <property type="entry name" value="Abhydrolase_3"/>
    <property type="match status" value="1"/>
</dbReference>
<dbReference type="Gene3D" id="3.40.50.1820">
    <property type="entry name" value="alpha/beta hydrolase"/>
    <property type="match status" value="1"/>
</dbReference>
<gene>
    <name evidence="3" type="ORF">WG901_01385</name>
</gene>
<feature type="domain" description="Alpha/beta hydrolase fold-3" evidence="2">
    <location>
        <begin position="77"/>
        <end position="282"/>
    </location>
</feature>
<proteinExistence type="predicted"/>
<dbReference type="InterPro" id="IPR050300">
    <property type="entry name" value="GDXG_lipolytic_enzyme"/>
</dbReference>
<comment type="caution">
    <text evidence="3">The sequence shown here is derived from an EMBL/GenBank/DDBJ whole genome shotgun (WGS) entry which is preliminary data.</text>
</comment>
<keyword evidence="1 3" id="KW-0378">Hydrolase</keyword>
<name>A0ABU8RQL4_9SPHN</name>